<dbReference type="Proteomes" id="UP000009168">
    <property type="component" value="Unassembled WGS sequence"/>
</dbReference>
<dbReference type="Gene3D" id="2.60.120.10">
    <property type="entry name" value="Jelly Rolls"/>
    <property type="match status" value="3"/>
</dbReference>
<evidence type="ECO:0000256" key="1">
    <source>
        <dbReference type="SAM" id="MobiDB-lite"/>
    </source>
</evidence>
<dbReference type="AlphaFoldDB" id="Q237I1"/>
<feature type="compositionally biased region" description="Polar residues" evidence="1">
    <location>
        <begin position="1181"/>
        <end position="1194"/>
    </location>
</feature>
<proteinExistence type="predicted"/>
<dbReference type="eggNOG" id="ENOG502RT3Q">
    <property type="taxonomic scope" value="Eukaryota"/>
</dbReference>
<feature type="compositionally biased region" description="Low complexity" evidence="1">
    <location>
        <begin position="1206"/>
        <end position="1218"/>
    </location>
</feature>
<feature type="compositionally biased region" description="Low complexity" evidence="1">
    <location>
        <begin position="1161"/>
        <end position="1180"/>
    </location>
</feature>
<gene>
    <name evidence="3" type="ORF">TTHERM_00323040</name>
</gene>
<feature type="domain" description="Cyclic nucleotide-binding" evidence="2">
    <location>
        <begin position="199"/>
        <end position="235"/>
    </location>
</feature>
<dbReference type="PROSITE" id="PS50042">
    <property type="entry name" value="CNMP_BINDING_3"/>
    <property type="match status" value="3"/>
</dbReference>
<dbReference type="InParanoid" id="Q237I1"/>
<dbReference type="OrthoDB" id="289424at2759"/>
<dbReference type="GO" id="GO:0004862">
    <property type="term" value="F:cAMP-dependent protein kinase inhibitor activity"/>
    <property type="evidence" value="ECO:0007669"/>
    <property type="project" value="TreeGrafter"/>
</dbReference>
<evidence type="ECO:0000313" key="4">
    <source>
        <dbReference type="Proteomes" id="UP000009168"/>
    </source>
</evidence>
<sequence length="1253" mass="143361">MSSNEHDNSILSLKYLENDNNLDDEQENLDKFLDNDYILEENPKNVAANSNSNNNNQQNSSSTQIQTSSTEIFMDTKKPTQIYGSSQSSVTMLNKASFTDLGFFLQNNSEYPIDLNSAGANFIRQMLQSNQPMKNYMNYLKKDLVDLTDERDAAVVMQILQKPTKSKNECDFLLKSIQGLHLFQKNKDMLTMKDCNQTLLEKLRLEYFPARKTIFNYGDFGYTYYIVLQGECDLLIPAPTLDASDKSKKDESGHGKSENNKEHTTQHHKHHQEHYANNQHSEVESTVDLRETQTGSHPLSKLGKKKVKLDSKWKVLKQTFNPDQENMHLQEISSPRQNSDATPIRDNETQEQFLERCFVGLKYMKTFKPGEAFGEIALMTKQRRTGTIVCRENTFLMALTKESFDIILGAYHEIIIQRKLNFLKSYNFFRGVPNSKLLSLLHMMKIVNYSNKNIIYTENDPSRFVYLIREGEVEISQVCNIETNVEKEKKKKEEQEDNPNDINAVKAQKEIRNKKKRIPIVIKGKNSYFGEEEILKHIDTRKQQAICSSETAEIFLIKKDILYNYTRGYGVIDKLKEEFKVKGEWNQIRQAKIVQTTQNTKSDIEKQITLLSLKRSSATLQNINETKGLESKSQNSNIFSINQARSQTLLNIPANPVSMTSINSSGNKRNSMMNTFNNNPRTPSQTSGLTLDPFDVMTSKQRLSLRTNPFNPNSLNTLQKQLELGSINKQNQGTANDENSDAFFTTGVGQFSANTIQNQKLTPDSKVHLKLRQNRKSSQQSTFYGIVANESQTPQHNKLPTTITEEENYIENKILNNKMRRYVGESQKTKEQLAQVALEQFGDMSHNAFVNKVGQTLEYKMQILKKLNQNGLQSPTNVFADLYEEFGLKKKTNFKVRKSLAASNQGSQKDLNSKAQSTPNGQDFQKKILQERKNQIKENIKKQNTLNYIEDINLVTSGTLQDHIQRGKTFHSLQQNSMQELNTPDHFSRNKVRASTTINFNTYNHQTSSSQDSRRISDRQKSFDEINLSGYESQTSSQSSITLPKRNSFADKFKNPPMIQVKNLDVLEEVSENNSPVKITQEQTKKRNNTVNEMKSPSQSEYGLSKSQLLQVQYLQQKMNNVQGRMSLESNENTSSQNLTSKSQVFLNPSKQILTNSSNYNTGNSQSQNSDTSSVTNNSNIYTSKSFLNRNATSLKKKQEARRAISRNSSSNSKENSFRISAKQNNFFSLHKTMQYCQSQGNMQHQNPNSTQV</sequence>
<feature type="region of interest" description="Disordered" evidence="1">
    <location>
        <begin position="45"/>
        <end position="67"/>
    </location>
</feature>
<feature type="compositionally biased region" description="Basic and acidic residues" evidence="1">
    <location>
        <begin position="243"/>
        <end position="265"/>
    </location>
</feature>
<evidence type="ECO:0000259" key="2">
    <source>
        <dbReference type="PROSITE" id="PS50042"/>
    </source>
</evidence>
<dbReference type="EMBL" id="GG662743">
    <property type="protein sequence ID" value="EAR92760.2"/>
    <property type="molecule type" value="Genomic_DNA"/>
</dbReference>
<evidence type="ECO:0000313" key="3">
    <source>
        <dbReference type="EMBL" id="EAR92760.2"/>
    </source>
</evidence>
<dbReference type="GO" id="GO:0005952">
    <property type="term" value="C:cAMP-dependent protein kinase complex"/>
    <property type="evidence" value="ECO:0007669"/>
    <property type="project" value="InterPro"/>
</dbReference>
<feature type="region of interest" description="Disordered" evidence="1">
    <location>
        <begin position="243"/>
        <end position="302"/>
    </location>
</feature>
<feature type="region of interest" description="Disordered" evidence="1">
    <location>
        <begin position="1154"/>
        <end position="1218"/>
    </location>
</feature>
<feature type="compositionally biased region" description="Low complexity" evidence="1">
    <location>
        <begin position="49"/>
        <end position="67"/>
    </location>
</feature>
<feature type="domain" description="Cyclic nucleotide-binding" evidence="2">
    <location>
        <begin position="362"/>
        <end position="425"/>
    </location>
</feature>
<name>Q237I1_TETTS</name>
<protein>
    <submittedName>
        <fullName evidence="3">Cyclic nucleotide-binding domain protein</fullName>
    </submittedName>
</protein>
<dbReference type="InterPro" id="IPR018490">
    <property type="entry name" value="cNMP-bd_dom_sf"/>
</dbReference>
<dbReference type="GO" id="GO:0005829">
    <property type="term" value="C:cytosol"/>
    <property type="evidence" value="ECO:0007669"/>
    <property type="project" value="TreeGrafter"/>
</dbReference>
<feature type="region of interest" description="Disordered" evidence="1">
    <location>
        <begin position="901"/>
        <end position="921"/>
    </location>
</feature>
<feature type="compositionally biased region" description="Polar residues" evidence="1">
    <location>
        <begin position="1089"/>
        <end position="1104"/>
    </location>
</feature>
<feature type="compositionally biased region" description="Basic and acidic residues" evidence="1">
    <location>
        <begin position="281"/>
        <end position="291"/>
    </location>
</feature>
<feature type="region of interest" description="Disordered" evidence="1">
    <location>
        <begin position="1075"/>
        <end position="1104"/>
    </location>
</feature>
<dbReference type="HOGENOM" id="CLU_261949_0_0_1"/>
<dbReference type="PANTHER" id="PTHR11635:SF152">
    <property type="entry name" value="CAMP-DEPENDENT PROTEIN KINASE TYPE I REGULATORY SUBUNIT-RELATED"/>
    <property type="match status" value="1"/>
</dbReference>
<dbReference type="InterPro" id="IPR000595">
    <property type="entry name" value="cNMP-bd_dom"/>
</dbReference>
<dbReference type="InterPro" id="IPR014710">
    <property type="entry name" value="RmlC-like_jellyroll"/>
</dbReference>
<dbReference type="SUPFAM" id="SSF51206">
    <property type="entry name" value="cAMP-binding domain-like"/>
    <property type="match status" value="2"/>
</dbReference>
<dbReference type="InterPro" id="IPR050503">
    <property type="entry name" value="cAMP-dep_PK_reg_su-like"/>
</dbReference>
<keyword evidence="4" id="KW-1185">Reference proteome</keyword>
<dbReference type="KEGG" id="tet:TTHERM_00323040"/>
<dbReference type="GeneID" id="7829907"/>
<dbReference type="GO" id="GO:0034236">
    <property type="term" value="F:protein kinase A catalytic subunit binding"/>
    <property type="evidence" value="ECO:0007669"/>
    <property type="project" value="TreeGrafter"/>
</dbReference>
<dbReference type="CDD" id="cd00038">
    <property type="entry name" value="CAP_ED"/>
    <property type="match status" value="2"/>
</dbReference>
<organism evidence="3 4">
    <name type="scientific">Tetrahymena thermophila (strain SB210)</name>
    <dbReference type="NCBI Taxonomy" id="312017"/>
    <lineage>
        <taxon>Eukaryota</taxon>
        <taxon>Sar</taxon>
        <taxon>Alveolata</taxon>
        <taxon>Ciliophora</taxon>
        <taxon>Intramacronucleata</taxon>
        <taxon>Oligohymenophorea</taxon>
        <taxon>Hymenostomatida</taxon>
        <taxon>Tetrahymenina</taxon>
        <taxon>Tetrahymenidae</taxon>
        <taxon>Tetrahymena</taxon>
    </lineage>
</organism>
<dbReference type="GO" id="GO:0030552">
    <property type="term" value="F:cAMP binding"/>
    <property type="evidence" value="ECO:0007669"/>
    <property type="project" value="TreeGrafter"/>
</dbReference>
<dbReference type="PANTHER" id="PTHR11635">
    <property type="entry name" value="CAMP-DEPENDENT PROTEIN KINASE REGULATORY CHAIN"/>
    <property type="match status" value="1"/>
</dbReference>
<feature type="domain" description="Cyclic nucleotide-binding" evidence="2">
    <location>
        <begin position="428"/>
        <end position="560"/>
    </location>
</feature>
<accession>Q237I1</accession>
<reference evidence="4" key="1">
    <citation type="journal article" date="2006" name="PLoS Biol.">
        <title>Macronuclear genome sequence of the ciliate Tetrahymena thermophila, a model eukaryote.</title>
        <authorList>
            <person name="Eisen J.A."/>
            <person name="Coyne R.S."/>
            <person name="Wu M."/>
            <person name="Wu D."/>
            <person name="Thiagarajan M."/>
            <person name="Wortman J.R."/>
            <person name="Badger J.H."/>
            <person name="Ren Q."/>
            <person name="Amedeo P."/>
            <person name="Jones K.M."/>
            <person name="Tallon L.J."/>
            <person name="Delcher A.L."/>
            <person name="Salzberg S.L."/>
            <person name="Silva J.C."/>
            <person name="Haas B.J."/>
            <person name="Majoros W.H."/>
            <person name="Farzad M."/>
            <person name="Carlton J.M."/>
            <person name="Smith R.K. Jr."/>
            <person name="Garg J."/>
            <person name="Pearlman R.E."/>
            <person name="Karrer K.M."/>
            <person name="Sun L."/>
            <person name="Manning G."/>
            <person name="Elde N.C."/>
            <person name="Turkewitz A.P."/>
            <person name="Asai D.J."/>
            <person name="Wilkes D.E."/>
            <person name="Wang Y."/>
            <person name="Cai H."/>
            <person name="Collins K."/>
            <person name="Stewart B.A."/>
            <person name="Lee S.R."/>
            <person name="Wilamowska K."/>
            <person name="Weinberg Z."/>
            <person name="Ruzzo W.L."/>
            <person name="Wloga D."/>
            <person name="Gaertig J."/>
            <person name="Frankel J."/>
            <person name="Tsao C.-C."/>
            <person name="Gorovsky M.A."/>
            <person name="Keeling P.J."/>
            <person name="Waller R.F."/>
            <person name="Patron N.J."/>
            <person name="Cherry J.M."/>
            <person name="Stover N.A."/>
            <person name="Krieger C.J."/>
            <person name="del Toro C."/>
            <person name="Ryder H.F."/>
            <person name="Williamson S.C."/>
            <person name="Barbeau R.A."/>
            <person name="Hamilton E.P."/>
            <person name="Orias E."/>
        </authorList>
    </citation>
    <scope>NUCLEOTIDE SEQUENCE [LARGE SCALE GENOMIC DNA]</scope>
    <source>
        <strain evidence="4">SB210</strain>
    </source>
</reference>
<dbReference type="RefSeq" id="XP_001013005.2">
    <property type="nucleotide sequence ID" value="XM_001013005.2"/>
</dbReference>